<dbReference type="AlphaFoldDB" id="A0A1M6FWU7"/>
<organism evidence="6 7">
    <name type="scientific">Tessaracoccus bendigoensis DSM 12906</name>
    <dbReference type="NCBI Taxonomy" id="1123357"/>
    <lineage>
        <taxon>Bacteria</taxon>
        <taxon>Bacillati</taxon>
        <taxon>Actinomycetota</taxon>
        <taxon>Actinomycetes</taxon>
        <taxon>Propionibacteriales</taxon>
        <taxon>Propionibacteriaceae</taxon>
        <taxon>Tessaracoccus</taxon>
    </lineage>
</organism>
<feature type="domain" description="ABC transporter" evidence="5">
    <location>
        <begin position="7"/>
        <end position="249"/>
    </location>
</feature>
<dbReference type="Gene3D" id="3.40.50.300">
    <property type="entry name" value="P-loop containing nucleotide triphosphate hydrolases"/>
    <property type="match status" value="1"/>
</dbReference>
<dbReference type="RefSeq" id="WP_073186947.1">
    <property type="nucleotide sequence ID" value="NZ_FQZG01000023.1"/>
</dbReference>
<dbReference type="InterPro" id="IPR027417">
    <property type="entry name" value="P-loop_NTPase"/>
</dbReference>
<dbReference type="PROSITE" id="PS00211">
    <property type="entry name" value="ABC_TRANSPORTER_1"/>
    <property type="match status" value="1"/>
</dbReference>
<evidence type="ECO:0000256" key="1">
    <source>
        <dbReference type="ARBA" id="ARBA00005417"/>
    </source>
</evidence>
<reference evidence="7" key="1">
    <citation type="submission" date="2016-11" db="EMBL/GenBank/DDBJ databases">
        <authorList>
            <person name="Varghese N."/>
            <person name="Submissions S."/>
        </authorList>
    </citation>
    <scope>NUCLEOTIDE SEQUENCE [LARGE SCALE GENOMIC DNA]</scope>
    <source>
        <strain evidence="7">DSM 12906</strain>
    </source>
</reference>
<gene>
    <name evidence="6" type="ORF">SAMN02745244_01549</name>
</gene>
<dbReference type="InterPro" id="IPR017871">
    <property type="entry name" value="ABC_transporter-like_CS"/>
</dbReference>
<keyword evidence="4" id="KW-0067">ATP-binding</keyword>
<dbReference type="GO" id="GO:0016887">
    <property type="term" value="F:ATP hydrolysis activity"/>
    <property type="evidence" value="ECO:0007669"/>
    <property type="project" value="InterPro"/>
</dbReference>
<dbReference type="EMBL" id="FQZG01000023">
    <property type="protein sequence ID" value="SHJ02183.1"/>
    <property type="molecule type" value="Genomic_DNA"/>
</dbReference>
<evidence type="ECO:0000259" key="5">
    <source>
        <dbReference type="PROSITE" id="PS50893"/>
    </source>
</evidence>
<keyword evidence="3" id="KW-0547">Nucleotide-binding</keyword>
<dbReference type="Pfam" id="PF00005">
    <property type="entry name" value="ABC_tran"/>
    <property type="match status" value="1"/>
</dbReference>
<dbReference type="CDD" id="cd03257">
    <property type="entry name" value="ABC_NikE_OppD_transporters"/>
    <property type="match status" value="1"/>
</dbReference>
<dbReference type="PANTHER" id="PTHR43776">
    <property type="entry name" value="TRANSPORT ATP-BINDING PROTEIN"/>
    <property type="match status" value="1"/>
</dbReference>
<dbReference type="InterPro" id="IPR050319">
    <property type="entry name" value="ABC_transp_ATP-bind"/>
</dbReference>
<evidence type="ECO:0000256" key="3">
    <source>
        <dbReference type="ARBA" id="ARBA00022741"/>
    </source>
</evidence>
<dbReference type="InterPro" id="IPR003439">
    <property type="entry name" value="ABC_transporter-like_ATP-bd"/>
</dbReference>
<sequence length="263" mass="28441">MTTPLLLAFESVGFTYHGATDPALNRVTFALPHGESLGIVGESGSGKSTALKLLLALHQPTVGRVLFDGAELNVRDRRQVRELRQTVQPVFQDPYASLDPRMRVDRIVAEPLLSLGIGGTAAQRRARVAAAIEEVGLDVDTLARYPHEFSGGQRQRIAIARALVTDPAVLVADEPVSALDVTTRIEVIELLARLRRERQLSIVMVSHDMSVVAALCDTTVVLKDGEAIEAGETMSILNDPQEAYTRQLINAIPRLPAAPASGR</sequence>
<keyword evidence="7" id="KW-1185">Reference proteome</keyword>
<dbReference type="InterPro" id="IPR003593">
    <property type="entry name" value="AAA+_ATPase"/>
</dbReference>
<dbReference type="SUPFAM" id="SSF52540">
    <property type="entry name" value="P-loop containing nucleoside triphosphate hydrolases"/>
    <property type="match status" value="1"/>
</dbReference>
<dbReference type="SMART" id="SM00382">
    <property type="entry name" value="AAA"/>
    <property type="match status" value="1"/>
</dbReference>
<evidence type="ECO:0000256" key="2">
    <source>
        <dbReference type="ARBA" id="ARBA00022448"/>
    </source>
</evidence>
<dbReference type="PANTHER" id="PTHR43776:SF7">
    <property type="entry name" value="D,D-DIPEPTIDE TRANSPORT ATP-BINDING PROTEIN DDPF-RELATED"/>
    <property type="match status" value="1"/>
</dbReference>
<proteinExistence type="inferred from homology"/>
<dbReference type="GO" id="GO:0055085">
    <property type="term" value="P:transmembrane transport"/>
    <property type="evidence" value="ECO:0007669"/>
    <property type="project" value="UniProtKB-ARBA"/>
</dbReference>
<dbReference type="GO" id="GO:0005524">
    <property type="term" value="F:ATP binding"/>
    <property type="evidence" value="ECO:0007669"/>
    <property type="project" value="UniProtKB-KW"/>
</dbReference>
<dbReference type="STRING" id="1123357.SAMN02745244_01549"/>
<keyword evidence="2" id="KW-0813">Transport</keyword>
<accession>A0A1M6FWU7</accession>
<dbReference type="Proteomes" id="UP000184512">
    <property type="component" value="Unassembled WGS sequence"/>
</dbReference>
<dbReference type="PROSITE" id="PS50893">
    <property type="entry name" value="ABC_TRANSPORTER_2"/>
    <property type="match status" value="1"/>
</dbReference>
<protein>
    <submittedName>
        <fullName evidence="6">ABC transporter</fullName>
    </submittedName>
</protein>
<comment type="similarity">
    <text evidence="1">Belongs to the ABC transporter superfamily.</text>
</comment>
<name>A0A1M6FWU7_9ACTN</name>
<dbReference type="OrthoDB" id="5357528at2"/>
<evidence type="ECO:0000313" key="7">
    <source>
        <dbReference type="Proteomes" id="UP000184512"/>
    </source>
</evidence>
<evidence type="ECO:0000313" key="6">
    <source>
        <dbReference type="EMBL" id="SHJ02183.1"/>
    </source>
</evidence>
<evidence type="ECO:0000256" key="4">
    <source>
        <dbReference type="ARBA" id="ARBA00022840"/>
    </source>
</evidence>